<dbReference type="PANTHER" id="PTHR22937:SF65">
    <property type="entry name" value="E3 UBIQUITIN-PROTEIN LIGASE ARK2C"/>
    <property type="match status" value="1"/>
</dbReference>
<dbReference type="InterPro" id="IPR045191">
    <property type="entry name" value="MBR1/2-like"/>
</dbReference>
<dbReference type="EC" id="2.3.2.27" evidence="2"/>
<feature type="domain" description="RING-type" evidence="11">
    <location>
        <begin position="337"/>
        <end position="378"/>
    </location>
</feature>
<evidence type="ECO:0000256" key="9">
    <source>
        <dbReference type="SAM" id="Phobius"/>
    </source>
</evidence>
<dbReference type="InterPro" id="IPR013083">
    <property type="entry name" value="Znf_RING/FYVE/PHD"/>
</dbReference>
<feature type="transmembrane region" description="Helical" evidence="9">
    <location>
        <begin position="280"/>
        <end position="301"/>
    </location>
</feature>
<evidence type="ECO:0000256" key="3">
    <source>
        <dbReference type="ARBA" id="ARBA00022679"/>
    </source>
</evidence>
<dbReference type="EMBL" id="CAJZBQ010000023">
    <property type="protein sequence ID" value="CAG9319424.1"/>
    <property type="molecule type" value="Genomic_DNA"/>
</dbReference>
<keyword evidence="13" id="KW-1185">Reference proteome</keyword>
<feature type="signal peptide" evidence="10">
    <location>
        <begin position="1"/>
        <end position="23"/>
    </location>
</feature>
<feature type="chain" id="PRO_5043953232" description="RING-type E3 ubiquitin transferase" evidence="10">
    <location>
        <begin position="24"/>
        <end position="384"/>
    </location>
</feature>
<accession>A0AAU9J2E1</accession>
<sequence length="384" mass="43418">MIILIGFLGILTLAKIVPRPSKGSYISFQVPTQNLDYLLLISIDKIDGSPSLLILSQSGAFSAIENAIKNGIQLLLTNYYKQSLVLYIVLPNSVANMAGNDVWYVEIIKSSENEIGFNLELIWDDSDKSYSQCLNSGWCESSWCICKSSNYGQLSSIDQFHIDSNSQLEIKSEANEWQFYYIHMKENHNMLDFTFSSISGLTKIYVIEKSDYSSPVTIFLYEEIIVAYARKLIYLIELSKSGNGLIIIGFHCQSPVDCIGNLNLTSYYEQGSSHSQPNQAIPISMFIFACFCLPIVLCALLRLKNYIKNRGSAWKEIERNCKMTKWASTDDSNAPLCVICLEEFVKECRVKALPCQHIFHTQCIDPWVKKKVACPICKRTIKAS</sequence>
<keyword evidence="3" id="KW-0808">Transferase</keyword>
<evidence type="ECO:0000256" key="2">
    <source>
        <dbReference type="ARBA" id="ARBA00012483"/>
    </source>
</evidence>
<dbReference type="PANTHER" id="PTHR22937">
    <property type="entry name" value="E3 UBIQUITIN-PROTEIN LIGASE RNF165"/>
    <property type="match status" value="1"/>
</dbReference>
<evidence type="ECO:0000313" key="12">
    <source>
        <dbReference type="EMBL" id="CAG9319424.1"/>
    </source>
</evidence>
<organism evidence="12 13">
    <name type="scientific">Blepharisma stoltei</name>
    <dbReference type="NCBI Taxonomy" id="1481888"/>
    <lineage>
        <taxon>Eukaryota</taxon>
        <taxon>Sar</taxon>
        <taxon>Alveolata</taxon>
        <taxon>Ciliophora</taxon>
        <taxon>Postciliodesmatophora</taxon>
        <taxon>Heterotrichea</taxon>
        <taxon>Heterotrichida</taxon>
        <taxon>Blepharismidae</taxon>
        <taxon>Blepharisma</taxon>
    </lineage>
</organism>
<dbReference type="AlphaFoldDB" id="A0AAU9J2E1"/>
<evidence type="ECO:0000259" key="11">
    <source>
        <dbReference type="PROSITE" id="PS50089"/>
    </source>
</evidence>
<dbReference type="Gene3D" id="3.30.40.10">
    <property type="entry name" value="Zinc/RING finger domain, C3HC4 (zinc finger)"/>
    <property type="match status" value="1"/>
</dbReference>
<keyword evidence="9" id="KW-0812">Transmembrane</keyword>
<dbReference type="GO" id="GO:0008270">
    <property type="term" value="F:zinc ion binding"/>
    <property type="evidence" value="ECO:0007669"/>
    <property type="project" value="UniProtKB-KW"/>
</dbReference>
<evidence type="ECO:0000256" key="1">
    <source>
        <dbReference type="ARBA" id="ARBA00000900"/>
    </source>
</evidence>
<dbReference type="SUPFAM" id="SSF57850">
    <property type="entry name" value="RING/U-box"/>
    <property type="match status" value="1"/>
</dbReference>
<comment type="caution">
    <text evidence="12">The sequence shown here is derived from an EMBL/GenBank/DDBJ whole genome shotgun (WGS) entry which is preliminary data.</text>
</comment>
<evidence type="ECO:0000256" key="5">
    <source>
        <dbReference type="ARBA" id="ARBA00022771"/>
    </source>
</evidence>
<dbReference type="GO" id="GO:0061630">
    <property type="term" value="F:ubiquitin protein ligase activity"/>
    <property type="evidence" value="ECO:0007669"/>
    <property type="project" value="UniProtKB-EC"/>
</dbReference>
<keyword evidence="4" id="KW-0479">Metal-binding</keyword>
<dbReference type="SMART" id="SM00184">
    <property type="entry name" value="RING"/>
    <property type="match status" value="1"/>
</dbReference>
<gene>
    <name evidence="12" type="ORF">BSTOLATCC_MIC23981</name>
</gene>
<comment type="catalytic activity">
    <reaction evidence="1">
        <text>S-ubiquitinyl-[E2 ubiquitin-conjugating enzyme]-L-cysteine + [acceptor protein]-L-lysine = [E2 ubiquitin-conjugating enzyme]-L-cysteine + N(6)-ubiquitinyl-[acceptor protein]-L-lysine.</text>
        <dbReference type="EC" id="2.3.2.27"/>
    </reaction>
</comment>
<keyword evidence="7" id="KW-0862">Zinc</keyword>
<dbReference type="PROSITE" id="PS50089">
    <property type="entry name" value="ZF_RING_2"/>
    <property type="match status" value="1"/>
</dbReference>
<keyword evidence="9" id="KW-0472">Membrane</keyword>
<evidence type="ECO:0000256" key="4">
    <source>
        <dbReference type="ARBA" id="ARBA00022723"/>
    </source>
</evidence>
<evidence type="ECO:0000256" key="10">
    <source>
        <dbReference type="SAM" id="SignalP"/>
    </source>
</evidence>
<proteinExistence type="predicted"/>
<keyword evidence="6" id="KW-0833">Ubl conjugation pathway</keyword>
<keyword evidence="5 8" id="KW-0863">Zinc-finger</keyword>
<evidence type="ECO:0000313" key="13">
    <source>
        <dbReference type="Proteomes" id="UP001162131"/>
    </source>
</evidence>
<dbReference type="Proteomes" id="UP001162131">
    <property type="component" value="Unassembled WGS sequence"/>
</dbReference>
<protein>
    <recommendedName>
        <fullName evidence="2">RING-type E3 ubiquitin transferase</fullName>
        <ecNumber evidence="2">2.3.2.27</ecNumber>
    </recommendedName>
</protein>
<dbReference type="CDD" id="cd16454">
    <property type="entry name" value="RING-H2_PA-TM-RING"/>
    <property type="match status" value="1"/>
</dbReference>
<evidence type="ECO:0000256" key="7">
    <source>
        <dbReference type="ARBA" id="ARBA00022833"/>
    </source>
</evidence>
<evidence type="ECO:0000256" key="8">
    <source>
        <dbReference type="PROSITE-ProRule" id="PRU00175"/>
    </source>
</evidence>
<keyword evidence="10" id="KW-0732">Signal</keyword>
<keyword evidence="9" id="KW-1133">Transmembrane helix</keyword>
<dbReference type="InterPro" id="IPR001841">
    <property type="entry name" value="Znf_RING"/>
</dbReference>
<name>A0AAU9J2E1_9CILI</name>
<evidence type="ECO:0000256" key="6">
    <source>
        <dbReference type="ARBA" id="ARBA00022786"/>
    </source>
</evidence>
<reference evidence="12" key="1">
    <citation type="submission" date="2021-09" db="EMBL/GenBank/DDBJ databases">
        <authorList>
            <consortium name="AG Swart"/>
            <person name="Singh M."/>
            <person name="Singh A."/>
            <person name="Seah K."/>
            <person name="Emmerich C."/>
        </authorList>
    </citation>
    <scope>NUCLEOTIDE SEQUENCE</scope>
    <source>
        <strain evidence="12">ATCC30299</strain>
    </source>
</reference>
<dbReference type="Pfam" id="PF13639">
    <property type="entry name" value="zf-RING_2"/>
    <property type="match status" value="1"/>
</dbReference>